<keyword evidence="3" id="KW-1185">Reference proteome</keyword>
<dbReference type="InterPro" id="IPR009826">
    <property type="entry name" value="DNA_circ_N"/>
</dbReference>
<dbReference type="RefSeq" id="WP_211872006.1">
    <property type="nucleotide sequence ID" value="NZ_JAAEDI010000046.1"/>
</dbReference>
<sequence>MSGFVTTAISGLLGQLRPASFRGIPFGVRGGGKALGRRIVTHRFPLRDTVTHEDMGRLERSFTVEAFLVGADLITRLKRLEAALETQGAGRLVHPHYGSLDVVVTAAKVAWSEARDLAQISITCEQYDPPAPQPAGQVNSGSLVDRLGLSSIAALVDEYSSLLTLDGLQDFVTSQLGAQLGGLGIGIGDIAAVYGFAQQVRSAVAGLLSWIDTGSDPGTSAAVVTEAIAALGVASVAGSTPDALLRVAAAGVPAPAIASDTPSKRAALSNAQALDMLVRGTAAAEAARSAAVVDFSSRDSALAYRDQVTAAIDDAADLAGAMGWDASWRGLMDLRAATVTHITRTAAPLPRVTSATPAETTSSLLLAYQIDGNTLVTLEDRAADIVRRNRVAHPGFLPGGAALEVLTDG</sequence>
<dbReference type="Pfam" id="PF07157">
    <property type="entry name" value="DNA_circ_N"/>
    <property type="match status" value="1"/>
</dbReference>
<organism evidence="2 3">
    <name type="scientific">Neoroseomonas terrae</name>
    <dbReference type="NCBI Taxonomy" id="424799"/>
    <lineage>
        <taxon>Bacteria</taxon>
        <taxon>Pseudomonadati</taxon>
        <taxon>Pseudomonadota</taxon>
        <taxon>Alphaproteobacteria</taxon>
        <taxon>Acetobacterales</taxon>
        <taxon>Acetobacteraceae</taxon>
        <taxon>Neoroseomonas</taxon>
    </lineage>
</organism>
<dbReference type="Proteomes" id="UP000698752">
    <property type="component" value="Unassembled WGS sequence"/>
</dbReference>
<proteinExistence type="predicted"/>
<comment type="caution">
    <text evidence="2">The sequence shown here is derived from an EMBL/GenBank/DDBJ whole genome shotgun (WGS) entry which is preliminary data.</text>
</comment>
<dbReference type="EMBL" id="JAAEDI010000046">
    <property type="protein sequence ID" value="MBR0653301.1"/>
    <property type="molecule type" value="Genomic_DNA"/>
</dbReference>
<name>A0ABS5EQJ7_9PROT</name>
<evidence type="ECO:0000313" key="2">
    <source>
        <dbReference type="EMBL" id="MBR0653301.1"/>
    </source>
</evidence>
<feature type="domain" description="DNA circulation N-terminal" evidence="1">
    <location>
        <begin position="16"/>
        <end position="102"/>
    </location>
</feature>
<protein>
    <recommendedName>
        <fullName evidence="1">DNA circulation N-terminal domain-containing protein</fullName>
    </recommendedName>
</protein>
<accession>A0ABS5EQJ7</accession>
<evidence type="ECO:0000313" key="3">
    <source>
        <dbReference type="Proteomes" id="UP000698752"/>
    </source>
</evidence>
<evidence type="ECO:0000259" key="1">
    <source>
        <dbReference type="Pfam" id="PF07157"/>
    </source>
</evidence>
<reference evidence="3" key="1">
    <citation type="journal article" date="2021" name="Syst. Appl. Microbiol.">
        <title>Roseomonas hellenica sp. nov., isolated from roots of wild-growing Alkanna tinctoria.</title>
        <authorList>
            <person name="Rat A."/>
            <person name="Naranjo H.D."/>
            <person name="Lebbe L."/>
            <person name="Cnockaert M."/>
            <person name="Krigas N."/>
            <person name="Grigoriadou K."/>
            <person name="Maloupa E."/>
            <person name="Willems A."/>
        </authorList>
    </citation>
    <scope>NUCLEOTIDE SEQUENCE [LARGE SCALE GENOMIC DNA]</scope>
    <source>
        <strain evidence="3">LMG 31159</strain>
    </source>
</reference>
<gene>
    <name evidence="2" type="ORF">GXW78_26850</name>
</gene>